<comment type="caution">
    <text evidence="1">The sequence shown here is derived from an EMBL/GenBank/DDBJ whole genome shotgun (WGS) entry which is preliminary data.</text>
</comment>
<dbReference type="Proteomes" id="UP000186817">
    <property type="component" value="Unassembled WGS sequence"/>
</dbReference>
<reference evidence="1 2" key="1">
    <citation type="submission" date="2016-02" db="EMBL/GenBank/DDBJ databases">
        <title>Genome analysis of coral dinoflagellate symbionts highlights evolutionary adaptations to a symbiotic lifestyle.</title>
        <authorList>
            <person name="Aranda M."/>
            <person name="Li Y."/>
            <person name="Liew Y.J."/>
            <person name="Baumgarten S."/>
            <person name="Simakov O."/>
            <person name="Wilson M."/>
            <person name="Piel J."/>
            <person name="Ashoor H."/>
            <person name="Bougouffa S."/>
            <person name="Bajic V.B."/>
            <person name="Ryu T."/>
            <person name="Ravasi T."/>
            <person name="Bayer T."/>
            <person name="Micklem G."/>
            <person name="Kim H."/>
            <person name="Bhak J."/>
            <person name="Lajeunesse T.C."/>
            <person name="Voolstra C.R."/>
        </authorList>
    </citation>
    <scope>NUCLEOTIDE SEQUENCE [LARGE SCALE GENOMIC DNA]</scope>
    <source>
        <strain evidence="1 2">CCMP2467</strain>
    </source>
</reference>
<evidence type="ECO:0000313" key="1">
    <source>
        <dbReference type="EMBL" id="OLQ13475.1"/>
    </source>
</evidence>
<accession>A0A1Q9F1C2</accession>
<sequence length="336" mass="37403">MAPVQADKENEPPLVALDPQDRLQAEKSALATACCNTSCSSTTCEWVSLLYEAFGCSPDYAVALLHSPHFLWSLGEASTLNSVQGGFSHESNALLVDDRWTKPGKTELDVTAQAQLQSVPVVFVIYHAELLGVLVAHKQCSYLQIALRRQLRLPSPLCPNRCGPGPGCGQIVDAYGDRALPRKFALERQLHKARHLDVLHDVDLLDELRQPVPTLQTVPVFVRAGVRRAFASSLQHLRAAYSGPPDDHARARTWKLFLLTPRMLLTRPAEWGGDGRRVFLMRLQRYEQGLWPALLVDARATRASLGQRPTSMQKRFPSDGEQPLASAYRCRARARR</sequence>
<dbReference type="OrthoDB" id="10301711at2759"/>
<dbReference type="AlphaFoldDB" id="A0A1Q9F1C2"/>
<organism evidence="1 2">
    <name type="scientific">Symbiodinium microadriaticum</name>
    <name type="common">Dinoflagellate</name>
    <name type="synonym">Zooxanthella microadriatica</name>
    <dbReference type="NCBI Taxonomy" id="2951"/>
    <lineage>
        <taxon>Eukaryota</taxon>
        <taxon>Sar</taxon>
        <taxon>Alveolata</taxon>
        <taxon>Dinophyceae</taxon>
        <taxon>Suessiales</taxon>
        <taxon>Symbiodiniaceae</taxon>
        <taxon>Symbiodinium</taxon>
    </lineage>
</organism>
<protein>
    <submittedName>
        <fullName evidence="1">Uncharacterized protein</fullName>
    </submittedName>
</protein>
<proteinExistence type="predicted"/>
<keyword evidence="2" id="KW-1185">Reference proteome</keyword>
<dbReference type="EMBL" id="LSRX01000027">
    <property type="protein sequence ID" value="OLQ13475.1"/>
    <property type="molecule type" value="Genomic_DNA"/>
</dbReference>
<name>A0A1Q9F1C2_SYMMI</name>
<evidence type="ECO:0000313" key="2">
    <source>
        <dbReference type="Proteomes" id="UP000186817"/>
    </source>
</evidence>
<gene>
    <name evidence="1" type="ORF">AK812_SmicGene2444</name>
</gene>